<organism evidence="4 5">
    <name type="scientific">Actinospica durhamensis</name>
    <dbReference type="NCBI Taxonomy" id="1508375"/>
    <lineage>
        <taxon>Bacteria</taxon>
        <taxon>Bacillati</taxon>
        <taxon>Actinomycetota</taxon>
        <taxon>Actinomycetes</taxon>
        <taxon>Catenulisporales</taxon>
        <taxon>Actinospicaceae</taxon>
        <taxon>Actinospica</taxon>
    </lineage>
</organism>
<evidence type="ECO:0000256" key="1">
    <source>
        <dbReference type="ARBA" id="ARBA00008270"/>
    </source>
</evidence>
<dbReference type="Pfam" id="PF02567">
    <property type="entry name" value="PhzC-PhzF"/>
    <property type="match status" value="1"/>
</dbReference>
<dbReference type="NCBIfam" id="TIGR00654">
    <property type="entry name" value="PhzF_family"/>
    <property type="match status" value="1"/>
</dbReference>
<comment type="caution">
    <text evidence="4">The sequence shown here is derived from an EMBL/GenBank/DDBJ whole genome shotgun (WGS) entry which is preliminary data.</text>
</comment>
<dbReference type="GO" id="GO:0005737">
    <property type="term" value="C:cytoplasm"/>
    <property type="evidence" value="ECO:0007669"/>
    <property type="project" value="TreeGrafter"/>
</dbReference>
<dbReference type="PANTHER" id="PTHR13774">
    <property type="entry name" value="PHENAZINE BIOSYNTHESIS PROTEIN"/>
    <property type="match status" value="1"/>
</dbReference>
<sequence length="272" mass="28675">MRVLVIDAFTDRPFAGNPAGVCLLGAGSWPEDAWMLRVADELSLETAFARPTSDGGPADWDLRWFTPAAESNVCGHATLATAHALRAGHAGPLTVRFASAFGPLTAHTHPDGAITLDFPVAHPAETPTPEGLARALGVEPGATYRTGTLGDLLVAVESESVVRHLSPDFPALAEFTRRTGIRGIIVTAEADDRRGYDFVSRYFAPAGGILEDPVTGSAHTALAPFWSQRLGRNRLTGLQGGDRTGLVSTAVDGDRVHLTGHAVTVLDGVLQQ</sequence>
<evidence type="ECO:0000256" key="3">
    <source>
        <dbReference type="PIRSR" id="PIRSR016184-1"/>
    </source>
</evidence>
<dbReference type="Gene3D" id="3.10.310.10">
    <property type="entry name" value="Diaminopimelate Epimerase, Chain A, domain 1"/>
    <property type="match status" value="2"/>
</dbReference>
<name>A0A941EWZ4_9ACTN</name>
<reference evidence="4" key="1">
    <citation type="submission" date="2021-04" db="EMBL/GenBank/DDBJ databases">
        <title>Genome based classification of Actinospica acidithermotolerans sp. nov., an actinobacterium isolated from an Indonesian hot spring.</title>
        <authorList>
            <person name="Kusuma A.B."/>
            <person name="Putra K.E."/>
            <person name="Nafisah S."/>
            <person name="Loh J."/>
            <person name="Nouioui I."/>
            <person name="Goodfellow M."/>
        </authorList>
    </citation>
    <scope>NUCLEOTIDE SEQUENCE</scope>
    <source>
        <strain evidence="4">CSCA 57</strain>
    </source>
</reference>
<evidence type="ECO:0000313" key="4">
    <source>
        <dbReference type="EMBL" id="MBR7839380.1"/>
    </source>
</evidence>
<proteinExistence type="inferred from homology"/>
<dbReference type="PANTHER" id="PTHR13774:SF17">
    <property type="entry name" value="PHENAZINE BIOSYNTHESIS-LIKE DOMAIN-CONTAINING PROTEIN"/>
    <property type="match status" value="1"/>
</dbReference>
<dbReference type="SUPFAM" id="SSF54506">
    <property type="entry name" value="Diaminopimelate epimerase-like"/>
    <property type="match status" value="1"/>
</dbReference>
<keyword evidence="5" id="KW-1185">Reference proteome</keyword>
<dbReference type="Proteomes" id="UP000675781">
    <property type="component" value="Unassembled WGS sequence"/>
</dbReference>
<feature type="active site" evidence="3">
    <location>
        <position position="45"/>
    </location>
</feature>
<dbReference type="AlphaFoldDB" id="A0A941EWZ4"/>
<evidence type="ECO:0000313" key="5">
    <source>
        <dbReference type="Proteomes" id="UP000675781"/>
    </source>
</evidence>
<comment type="similarity">
    <text evidence="1">Belongs to the PhzF family.</text>
</comment>
<dbReference type="GO" id="GO:0016853">
    <property type="term" value="F:isomerase activity"/>
    <property type="evidence" value="ECO:0007669"/>
    <property type="project" value="UniProtKB-KW"/>
</dbReference>
<keyword evidence="2" id="KW-0413">Isomerase</keyword>
<dbReference type="RefSeq" id="WP_212533817.1">
    <property type="nucleotide sequence ID" value="NZ_JAGSOG010000436.1"/>
</dbReference>
<gene>
    <name evidence="4" type="ORF">KDL01_39335</name>
</gene>
<dbReference type="PIRSF" id="PIRSF016184">
    <property type="entry name" value="PhzC_PhzF"/>
    <property type="match status" value="1"/>
</dbReference>
<dbReference type="InterPro" id="IPR003719">
    <property type="entry name" value="Phenazine_PhzF-like"/>
</dbReference>
<protein>
    <submittedName>
        <fullName evidence="4">PhzF family phenazine biosynthesis protein</fullName>
    </submittedName>
</protein>
<dbReference type="EMBL" id="JAGSOG010000436">
    <property type="protein sequence ID" value="MBR7839380.1"/>
    <property type="molecule type" value="Genomic_DNA"/>
</dbReference>
<accession>A0A941EWZ4</accession>
<evidence type="ECO:0000256" key="2">
    <source>
        <dbReference type="ARBA" id="ARBA00023235"/>
    </source>
</evidence>